<evidence type="ECO:0000256" key="1">
    <source>
        <dbReference type="SAM" id="Phobius"/>
    </source>
</evidence>
<feature type="transmembrane region" description="Helical" evidence="1">
    <location>
        <begin position="12"/>
        <end position="31"/>
    </location>
</feature>
<dbReference type="OrthoDB" id="119801at2"/>
<dbReference type="InterPro" id="IPR014717">
    <property type="entry name" value="Transl_elong_EF1B/ribsomal_bS6"/>
</dbReference>
<accession>A0A2U3KGS6</accession>
<dbReference type="Proteomes" id="UP000238701">
    <property type="component" value="Unassembled WGS sequence"/>
</dbReference>
<dbReference type="Gene3D" id="3.30.70.60">
    <property type="match status" value="1"/>
</dbReference>
<organism evidence="2 3">
    <name type="scientific">Candidatus Sulfotelmatobacter kueseliae</name>
    <dbReference type="NCBI Taxonomy" id="2042962"/>
    <lineage>
        <taxon>Bacteria</taxon>
        <taxon>Pseudomonadati</taxon>
        <taxon>Acidobacteriota</taxon>
        <taxon>Terriglobia</taxon>
        <taxon>Terriglobales</taxon>
        <taxon>Candidatus Korobacteraceae</taxon>
        <taxon>Candidatus Sulfotelmatobacter</taxon>
    </lineage>
</organism>
<evidence type="ECO:0000313" key="2">
    <source>
        <dbReference type="EMBL" id="SPF38858.1"/>
    </source>
</evidence>
<keyword evidence="1" id="KW-0812">Transmembrane</keyword>
<dbReference type="EMBL" id="OMOD01000113">
    <property type="protein sequence ID" value="SPF38858.1"/>
    <property type="molecule type" value="Genomic_DNA"/>
</dbReference>
<sequence>MPDLRKTRKNLKTALAIMAGVDLLAAIVYFSPLVGSAESRRQELNRLQSELNTKTRQVAPLKDLPHKVDIARHQIVDFYKKRFPAQDSEIVDRFDKLAAANGVAVEQTTYKREEEGPGQLRPVEIQADLAGNYIALAHFINAMERDEMFFIINGVTLGGGPQGPVKLSVKLEAYLKVGS</sequence>
<keyword evidence="1" id="KW-0472">Membrane</keyword>
<proteinExistence type="predicted"/>
<name>A0A2U3KGS6_9BACT</name>
<protein>
    <submittedName>
        <fullName evidence="2">Uncharacterized protein</fullName>
    </submittedName>
</protein>
<dbReference type="AlphaFoldDB" id="A0A2U3KGS6"/>
<evidence type="ECO:0000313" key="3">
    <source>
        <dbReference type="Proteomes" id="UP000238701"/>
    </source>
</evidence>
<keyword evidence="1" id="KW-1133">Transmembrane helix</keyword>
<gene>
    <name evidence="2" type="ORF">SBA1_210004</name>
</gene>
<reference evidence="3" key="1">
    <citation type="submission" date="2018-02" db="EMBL/GenBank/DDBJ databases">
        <authorList>
            <person name="Hausmann B."/>
        </authorList>
    </citation>
    <scope>NUCLEOTIDE SEQUENCE [LARGE SCALE GENOMIC DNA]</scope>
    <source>
        <strain evidence="3">Peat soil MAG SbA1</strain>
    </source>
</reference>